<dbReference type="PRINTS" id="PR00080">
    <property type="entry name" value="SDRFAMILY"/>
</dbReference>
<dbReference type="Gene3D" id="3.40.50.720">
    <property type="entry name" value="NAD(P)-binding Rossmann-like Domain"/>
    <property type="match status" value="2"/>
</dbReference>
<dbReference type="PROSITE" id="PS00061">
    <property type="entry name" value="ADH_SHORT"/>
    <property type="match status" value="2"/>
</dbReference>
<protein>
    <submittedName>
        <fullName evidence="3">Uncharacterized protein</fullName>
    </submittedName>
</protein>
<keyword evidence="2" id="KW-0732">Signal</keyword>
<dbReference type="EMBL" id="FZQP02002437">
    <property type="protein sequence ID" value="VVC95743.1"/>
    <property type="molecule type" value="Genomic_DNA"/>
</dbReference>
<feature type="chain" id="PRO_5022666720" evidence="2">
    <location>
        <begin position="17"/>
        <end position="593"/>
    </location>
</feature>
<dbReference type="InterPro" id="IPR002347">
    <property type="entry name" value="SDR_fam"/>
</dbReference>
<dbReference type="PRINTS" id="PR00081">
    <property type="entry name" value="GDHRDH"/>
</dbReference>
<sequence>MYFLLFICVILLFVFGMKIYQKLTCGICNCSAHMVGKVVIITGGNCGIGFEIAKDLAARGARVIIACRSVRRASEATEEIIKCTGNSNVVHRHVDLASFRSVRDFCEKICKTEERLDLLINNAGAGGLGNYKTEDGNHIGMQVNYFGPFLLTCLLLPLLKSSAPSRIINVSSMLHKYAEMDFENLNMEKYWSDYLVYANSKLYLNLVTLELSRRLKGTRVTVNAVHPGVSATKFYRNIKNSVLRSVLSAVIGFIYQSPREAAQTPIYLSVSPEVNDVSGKYFCDCREKKPSRISQDAEIAKKLWIETEKIVKFSAHLVGKVAIVTGGNSGIGFEIAKDLAARGARVIIACRSVIRASEATEEIIKSTGNRNVIYQQVDFASFPSVRAFCEKIYTTEKRIDLLINNAGAGGLGNYKSEDGNQITIQVNFFSPFLLTCLLIPLLKSSAPSRIINVSSTLHRYGKLDLDNFNMEKYCAEYLLYANSKLYVNLMTLELSRRLKGSQVTVNANHPGISATNIFSRIKNDFIRSTVEAIIGFVFKSPWEAAQTSLYLAVSPDVKDVSGKYFSNCREETPSRLSQDTELAKKLWIKTEKI</sequence>
<keyword evidence="4" id="KW-1185">Reference proteome</keyword>
<organism evidence="3 4">
    <name type="scientific">Leptidea sinapis</name>
    <dbReference type="NCBI Taxonomy" id="189913"/>
    <lineage>
        <taxon>Eukaryota</taxon>
        <taxon>Metazoa</taxon>
        <taxon>Ecdysozoa</taxon>
        <taxon>Arthropoda</taxon>
        <taxon>Hexapoda</taxon>
        <taxon>Insecta</taxon>
        <taxon>Pterygota</taxon>
        <taxon>Neoptera</taxon>
        <taxon>Endopterygota</taxon>
        <taxon>Lepidoptera</taxon>
        <taxon>Glossata</taxon>
        <taxon>Ditrysia</taxon>
        <taxon>Papilionoidea</taxon>
        <taxon>Pieridae</taxon>
        <taxon>Dismorphiinae</taxon>
        <taxon>Leptidea</taxon>
    </lineage>
</organism>
<dbReference type="Proteomes" id="UP000324832">
    <property type="component" value="Unassembled WGS sequence"/>
</dbReference>
<dbReference type="InterPro" id="IPR020904">
    <property type="entry name" value="Sc_DH/Rdtase_CS"/>
</dbReference>
<feature type="signal peptide" evidence="2">
    <location>
        <begin position="1"/>
        <end position="16"/>
    </location>
</feature>
<dbReference type="Pfam" id="PF00106">
    <property type="entry name" value="adh_short"/>
    <property type="match status" value="2"/>
</dbReference>
<evidence type="ECO:0000313" key="3">
    <source>
        <dbReference type="EMBL" id="VVC95743.1"/>
    </source>
</evidence>
<dbReference type="InterPro" id="IPR036291">
    <property type="entry name" value="NAD(P)-bd_dom_sf"/>
</dbReference>
<gene>
    <name evidence="3" type="ORF">LSINAPIS_LOCUS7386</name>
</gene>
<evidence type="ECO:0000313" key="4">
    <source>
        <dbReference type="Proteomes" id="UP000324832"/>
    </source>
</evidence>
<name>A0A5E4QEN6_9NEOP</name>
<dbReference type="CDD" id="cd05327">
    <property type="entry name" value="retinol-DH_like_SDR_c_like"/>
    <property type="match status" value="2"/>
</dbReference>
<evidence type="ECO:0000256" key="1">
    <source>
        <dbReference type="ARBA" id="ARBA00023002"/>
    </source>
</evidence>
<dbReference type="AlphaFoldDB" id="A0A5E4QEN6"/>
<dbReference type="SUPFAM" id="SSF51735">
    <property type="entry name" value="NAD(P)-binding Rossmann-fold domains"/>
    <property type="match status" value="2"/>
</dbReference>
<evidence type="ECO:0000256" key="2">
    <source>
        <dbReference type="SAM" id="SignalP"/>
    </source>
</evidence>
<dbReference type="GO" id="GO:0016491">
    <property type="term" value="F:oxidoreductase activity"/>
    <property type="evidence" value="ECO:0007669"/>
    <property type="project" value="UniProtKB-KW"/>
</dbReference>
<reference evidence="3 4" key="1">
    <citation type="submission" date="2017-07" db="EMBL/GenBank/DDBJ databases">
        <authorList>
            <person name="Talla V."/>
            <person name="Backstrom N."/>
        </authorList>
    </citation>
    <scope>NUCLEOTIDE SEQUENCE [LARGE SCALE GENOMIC DNA]</scope>
</reference>
<accession>A0A5E4QEN6</accession>
<proteinExistence type="predicted"/>
<dbReference type="PANTHER" id="PTHR43157">
    <property type="entry name" value="PHOSPHATIDYLINOSITOL-GLYCAN BIOSYNTHESIS CLASS F PROTEIN-RELATED"/>
    <property type="match status" value="1"/>
</dbReference>
<dbReference type="PANTHER" id="PTHR43157:SF31">
    <property type="entry name" value="PHOSPHATIDYLINOSITOL-GLYCAN BIOSYNTHESIS CLASS F PROTEIN"/>
    <property type="match status" value="1"/>
</dbReference>
<keyword evidence="1" id="KW-0560">Oxidoreductase</keyword>
<feature type="non-terminal residue" evidence="3">
    <location>
        <position position="593"/>
    </location>
</feature>